<dbReference type="InterPro" id="IPR023375">
    <property type="entry name" value="ADC_dom_sf"/>
</dbReference>
<dbReference type="AlphaFoldDB" id="U1X0Z0"/>
<reference evidence="1 2" key="1">
    <citation type="submission" date="2013-08" db="EMBL/GenBank/DDBJ databases">
        <authorList>
            <person name="Weinstock G."/>
            <person name="Sodergren E."/>
            <person name="Wylie T."/>
            <person name="Fulton L."/>
            <person name="Fulton R."/>
            <person name="Fronick C."/>
            <person name="O'Laughlin M."/>
            <person name="Godfrey J."/>
            <person name="Miner T."/>
            <person name="Herter B."/>
            <person name="Appelbaum E."/>
            <person name="Cordes M."/>
            <person name="Lek S."/>
            <person name="Wollam A."/>
            <person name="Pepin K.H."/>
            <person name="Palsikar V.B."/>
            <person name="Mitreva M."/>
            <person name="Wilson R.K."/>
        </authorList>
    </citation>
    <scope>NUCLEOTIDE SEQUENCE [LARGE SCALE GENOMIC DNA]</scope>
    <source>
        <strain evidence="1 2">ATCC 12856</strain>
    </source>
</reference>
<sequence length="268" mass="29755">MNKLMANLKGFSLPLSPEGKANLLPPPPWHYSGDFMTIEYRADPDAVIALLPDELEPADDPGAVNLIFADWQSCSESGREITEPYYSQYKEVMFYVGAKYKGKPVCRCVYIWVDKDYAMLRGLVQGFPKKLGEVWMTRPTTVGKAGMRLEPGGIFAGTLSAGGRRLVDAKVTLKEITQNGPTVSDPPLHNSRHLPSIDGTEPAIYELVTFSGTDKEVGPIWYGDAEITLFDSPFDELKALEPKEMLGSYYHSFGYTFAGGKVLEQHKF</sequence>
<dbReference type="GO" id="GO:0016829">
    <property type="term" value="F:lyase activity"/>
    <property type="evidence" value="ECO:0007669"/>
    <property type="project" value="InterPro"/>
</dbReference>
<dbReference type="eggNOG" id="COG4689">
    <property type="taxonomic scope" value="Bacteria"/>
</dbReference>
<dbReference type="SUPFAM" id="SSF160104">
    <property type="entry name" value="Acetoacetate decarboxylase-like"/>
    <property type="match status" value="1"/>
</dbReference>
<dbReference type="RefSeq" id="WP_021622223.1">
    <property type="nucleotide sequence ID" value="NZ_KE952810.1"/>
</dbReference>
<dbReference type="GeneID" id="92839731"/>
<dbReference type="Gene3D" id="2.40.400.10">
    <property type="entry name" value="Acetoacetate decarboxylase-like"/>
    <property type="match status" value="1"/>
</dbReference>
<proteinExistence type="predicted"/>
<keyword evidence="2" id="KW-1185">Reference proteome</keyword>
<gene>
    <name evidence="1" type="ORF">HMPREF0083_03281</name>
</gene>
<organism evidence="1 2">
    <name type="scientific">Aneurinibacillus aneurinilyticus ATCC 12856</name>
    <dbReference type="NCBI Taxonomy" id="649747"/>
    <lineage>
        <taxon>Bacteria</taxon>
        <taxon>Bacillati</taxon>
        <taxon>Bacillota</taxon>
        <taxon>Bacilli</taxon>
        <taxon>Bacillales</taxon>
        <taxon>Paenibacillaceae</taxon>
        <taxon>Aneurinibacillus group</taxon>
        <taxon>Aneurinibacillus</taxon>
    </lineage>
</organism>
<dbReference type="Pfam" id="PF06314">
    <property type="entry name" value="ADC"/>
    <property type="match status" value="1"/>
</dbReference>
<dbReference type="InterPro" id="IPR010451">
    <property type="entry name" value="Acetoacetate_decarboxylase"/>
</dbReference>
<comment type="caution">
    <text evidence="1">The sequence shown here is derived from an EMBL/GenBank/DDBJ whole genome shotgun (WGS) entry which is preliminary data.</text>
</comment>
<dbReference type="EMBL" id="AWSJ01000198">
    <property type="protein sequence ID" value="ERI08645.1"/>
    <property type="molecule type" value="Genomic_DNA"/>
</dbReference>
<name>U1X0Z0_ANEAE</name>
<protein>
    <submittedName>
        <fullName evidence="1">Putative acetoacetate decarboxylase</fullName>
    </submittedName>
</protein>
<dbReference type="STRING" id="649747.HMPREF0083_03281"/>
<evidence type="ECO:0000313" key="1">
    <source>
        <dbReference type="EMBL" id="ERI08645.1"/>
    </source>
</evidence>
<accession>U1X0Z0</accession>
<dbReference type="Proteomes" id="UP000016511">
    <property type="component" value="Unassembled WGS sequence"/>
</dbReference>
<dbReference type="HOGENOM" id="CLU_091354_0_0_9"/>
<dbReference type="PATRIC" id="fig|649747.3.peg.2973"/>
<evidence type="ECO:0000313" key="2">
    <source>
        <dbReference type="Proteomes" id="UP000016511"/>
    </source>
</evidence>